<dbReference type="GO" id="GO:0005743">
    <property type="term" value="C:mitochondrial inner membrane"/>
    <property type="evidence" value="ECO:0007669"/>
    <property type="project" value="TreeGrafter"/>
</dbReference>
<dbReference type="GeneID" id="5477628"/>
<feature type="transmembrane region" description="Helical" evidence="6">
    <location>
        <begin position="233"/>
        <end position="256"/>
    </location>
</feature>
<protein>
    <submittedName>
        <fullName evidence="7">Cytochrome oxidase biogenesis protein 1-1 (OXA1), putative</fullName>
    </submittedName>
</protein>
<comment type="caution">
    <text evidence="7">The sequence shown here is derived from an EMBL/GenBank/DDBJ whole genome shotgun (WGS) entry which is preliminary data.</text>
</comment>
<organism evidence="7 8">
    <name type="scientific">Babesia bovis</name>
    <dbReference type="NCBI Taxonomy" id="5865"/>
    <lineage>
        <taxon>Eukaryota</taxon>
        <taxon>Sar</taxon>
        <taxon>Alveolata</taxon>
        <taxon>Apicomplexa</taxon>
        <taxon>Aconoidasida</taxon>
        <taxon>Piroplasmida</taxon>
        <taxon>Babesiidae</taxon>
        <taxon>Babesia</taxon>
    </lineage>
</organism>
<dbReference type="EMBL" id="AAXT01000004">
    <property type="protein sequence ID" value="EDO05841.1"/>
    <property type="molecule type" value="Genomic_DNA"/>
</dbReference>
<dbReference type="Proteomes" id="UP000002173">
    <property type="component" value="Unassembled WGS sequence"/>
</dbReference>
<dbReference type="STRING" id="5865.A7AVL5"/>
<dbReference type="OMA" id="LNCTKIM"/>
<evidence type="ECO:0000256" key="3">
    <source>
        <dbReference type="ARBA" id="ARBA00022989"/>
    </source>
</evidence>
<reference evidence="8" key="2">
    <citation type="journal article" date="2020" name="Data Brief">
        <title>Transcriptome dataset of Babesia bovis life stages within vertebrate and invertebrate hosts.</title>
        <authorList>
            <person name="Ueti M.W."/>
            <person name="Johnson W.C."/>
            <person name="Kappmeyer L.S."/>
            <person name="Herndon D.R."/>
            <person name="Mousel M.R."/>
            <person name="Reif K.E."/>
            <person name="Taus N.S."/>
            <person name="Ifeonu O.O."/>
            <person name="Silva J.C."/>
            <person name="Suarez C.E."/>
            <person name="Brayton K.A."/>
        </authorList>
    </citation>
    <scope>NUCLEOTIDE SEQUENCE [LARGE SCALE GENOMIC DNA]</scope>
</reference>
<evidence type="ECO:0000313" key="8">
    <source>
        <dbReference type="Proteomes" id="UP000002173"/>
    </source>
</evidence>
<accession>A7AVL5</accession>
<name>A7AVL5_BABBO</name>
<dbReference type="GO" id="GO:0032977">
    <property type="term" value="F:membrane insertase activity"/>
    <property type="evidence" value="ECO:0007669"/>
    <property type="project" value="InterPro"/>
</dbReference>
<evidence type="ECO:0000313" key="7">
    <source>
        <dbReference type="EMBL" id="EDO05841.1"/>
    </source>
</evidence>
<evidence type="ECO:0000256" key="1">
    <source>
        <dbReference type="ARBA" id="ARBA00004141"/>
    </source>
</evidence>
<feature type="transmembrane region" description="Helical" evidence="6">
    <location>
        <begin position="341"/>
        <end position="362"/>
    </location>
</feature>
<keyword evidence="8" id="KW-1185">Reference proteome</keyword>
<evidence type="ECO:0000256" key="2">
    <source>
        <dbReference type="ARBA" id="ARBA00022692"/>
    </source>
</evidence>
<feature type="transmembrane region" description="Helical" evidence="6">
    <location>
        <begin position="289"/>
        <end position="306"/>
    </location>
</feature>
<keyword evidence="3 6" id="KW-1133">Transmembrane helix</keyword>
<dbReference type="KEGG" id="bbo:BBOV_IV002440"/>
<reference evidence="8" key="3">
    <citation type="journal article" date="2021" name="Int. J. Parasitol.">
        <title>Comparative analysis of gene expression between Babesia bovis blood stages and kinetes allowed by improved genome annotation.</title>
        <authorList>
            <person name="Ueti M.W."/>
            <person name="Johnson W.C."/>
            <person name="Kappmeyer L.S."/>
            <person name="Herndon D.R."/>
            <person name="Mousel M.R."/>
            <person name="Reif K.E."/>
            <person name="Taus N.S."/>
            <person name="Ifeonu O.O."/>
            <person name="Silva J.C."/>
            <person name="Suarez C.E."/>
            <person name="Brayton K.A."/>
        </authorList>
    </citation>
    <scope>NUCLEOTIDE SEQUENCE [LARGE SCALE GENOMIC DNA]</scope>
</reference>
<proteinExistence type="predicted"/>
<feature type="region of interest" description="Disordered" evidence="5">
    <location>
        <begin position="59"/>
        <end position="100"/>
    </location>
</feature>
<dbReference type="VEuPathDB" id="PiroplasmaDB:BBOV_IV002440"/>
<feature type="transmembrane region" description="Helical" evidence="6">
    <location>
        <begin position="161"/>
        <end position="183"/>
    </location>
</feature>
<evidence type="ECO:0000256" key="5">
    <source>
        <dbReference type="SAM" id="MobiDB-lite"/>
    </source>
</evidence>
<keyword evidence="4 6" id="KW-0472">Membrane</keyword>
<dbReference type="PANTHER" id="PTHR12428:SF65">
    <property type="entry name" value="CYTOCHROME C OXIDASE ASSEMBLY PROTEIN COX18, MITOCHONDRIAL"/>
    <property type="match status" value="1"/>
</dbReference>
<dbReference type="InterPro" id="IPR001708">
    <property type="entry name" value="YidC/ALB3/OXA1/COX18"/>
</dbReference>
<dbReference type="RefSeq" id="XP_001609409.1">
    <property type="nucleotide sequence ID" value="XM_001609359.1"/>
</dbReference>
<reference evidence="7 8" key="1">
    <citation type="journal article" date="2007" name="PLoS Pathog.">
        <title>Genome sequence of Babesia bovis and comparative analysis of apicomplexan hemoprotozoa.</title>
        <authorList>
            <person name="Brayton K.A."/>
            <person name="Lau A.O.T."/>
            <person name="Herndon D.R."/>
            <person name="Hannick L."/>
            <person name="Kappmeyer L.S."/>
            <person name="Berens S.J."/>
            <person name="Bidwell S.L."/>
            <person name="Brown W.C."/>
            <person name="Crabtree J."/>
            <person name="Fadrosh D."/>
            <person name="Feldblum T."/>
            <person name="Forberger H.A."/>
            <person name="Haas B.J."/>
            <person name="Howell J.M."/>
            <person name="Khouri H."/>
            <person name="Koo H."/>
            <person name="Mann D.J."/>
            <person name="Norimine J."/>
            <person name="Paulsen I.T."/>
            <person name="Radune D."/>
            <person name="Ren Q."/>
            <person name="Smith R.K. Jr."/>
            <person name="Suarez C.E."/>
            <person name="White O."/>
            <person name="Wortman J.R."/>
            <person name="Knowles D.P. Jr."/>
            <person name="McElwain T.F."/>
            <person name="Nene V.M."/>
        </authorList>
    </citation>
    <scope>NUCLEOTIDE SEQUENCE [LARGE SCALE GENOMIC DNA]</scope>
    <source>
        <strain evidence="7">T2Bo</strain>
    </source>
</reference>
<dbReference type="GO" id="GO:0032979">
    <property type="term" value="P:protein insertion into mitochondrial inner membrane from matrix"/>
    <property type="evidence" value="ECO:0007669"/>
    <property type="project" value="TreeGrafter"/>
</dbReference>
<dbReference type="PANTHER" id="PTHR12428">
    <property type="entry name" value="OXA1"/>
    <property type="match status" value="1"/>
</dbReference>
<sequence>MYITELQRTLGHFTVKSHSAVLLSACNLTRHCGILDGFGLLHGRHRYISSGSSTLNPGSFWTSNRSKQSSLDAQSSTTVDTSQRNGASSDNESAPLPCSTASTVELTPLGESDGHISDPVQEALFELVESHNGNRKGIIQRMLPVEFMRDVLTNIHESTGLSWATTITLLTLTMKVAFIPLWAMGERARRNNAHLVPIATELQERLAEARKEGNVKKSMEIQRIMYKQMLRKSFLKSAGLQILAAGTQGLTFAWVYGGLKMFAIEPRICPDFVMESPLWLKSLALPDPYYIFPATLYALMMSIYEMNRVTAERMRKSSGKESNAMREQEERQVKMKYFTRAALGMFALFSCSMTSSTFFYLIPSFMFQTILRYLTQGGPAAKALRLPIPVIPPSTKSDTKRMQKVKGF</sequence>
<gene>
    <name evidence="7" type="ORF">BBOV_IV002440</name>
</gene>
<dbReference type="InParanoid" id="A7AVL5"/>
<evidence type="ECO:0000256" key="6">
    <source>
        <dbReference type="SAM" id="Phobius"/>
    </source>
</evidence>
<keyword evidence="2 6" id="KW-0812">Transmembrane</keyword>
<feature type="compositionally biased region" description="Polar residues" evidence="5">
    <location>
        <begin position="59"/>
        <end position="92"/>
    </location>
</feature>
<comment type="subcellular location">
    <subcellularLocation>
        <location evidence="1">Membrane</location>
        <topology evidence="1">Multi-pass membrane protein</topology>
    </subcellularLocation>
</comment>
<dbReference type="AlphaFoldDB" id="A7AVL5"/>
<dbReference type="eggNOG" id="KOG1239">
    <property type="taxonomic scope" value="Eukaryota"/>
</dbReference>
<evidence type="ECO:0000256" key="4">
    <source>
        <dbReference type="ARBA" id="ARBA00023136"/>
    </source>
</evidence>